<proteinExistence type="predicted"/>
<dbReference type="EMBL" id="VIIS01000109">
    <property type="protein sequence ID" value="KAF0313169.1"/>
    <property type="molecule type" value="Genomic_DNA"/>
</dbReference>
<sequence length="152" mass="17314">MPEMMLKALEVILPPGEIGDRVVNMTCGVAERMEERMWKEEVESELQARDGRSWTMSGRGTHLTHSLLELLTSEEDKQCLTHQLCTLNRDAERQGDPYGTLIQLARHVCHLSDTGAFVIALILVTVVRRNAQHIDITMDRIEIAHHHVYGFL</sequence>
<evidence type="ECO:0000313" key="2">
    <source>
        <dbReference type="Proteomes" id="UP000440578"/>
    </source>
</evidence>
<keyword evidence="2" id="KW-1185">Reference proteome</keyword>
<dbReference type="AlphaFoldDB" id="A0A6A4X6U9"/>
<comment type="caution">
    <text evidence="1">The sequence shown here is derived from an EMBL/GenBank/DDBJ whole genome shotgun (WGS) entry which is preliminary data.</text>
</comment>
<protein>
    <submittedName>
        <fullName evidence="1">Uncharacterized protein</fullName>
    </submittedName>
</protein>
<gene>
    <name evidence="1" type="ORF">FJT64_016252</name>
</gene>
<evidence type="ECO:0000313" key="1">
    <source>
        <dbReference type="EMBL" id="KAF0313169.1"/>
    </source>
</evidence>
<organism evidence="1 2">
    <name type="scientific">Amphibalanus amphitrite</name>
    <name type="common">Striped barnacle</name>
    <name type="synonym">Balanus amphitrite</name>
    <dbReference type="NCBI Taxonomy" id="1232801"/>
    <lineage>
        <taxon>Eukaryota</taxon>
        <taxon>Metazoa</taxon>
        <taxon>Ecdysozoa</taxon>
        <taxon>Arthropoda</taxon>
        <taxon>Crustacea</taxon>
        <taxon>Multicrustacea</taxon>
        <taxon>Cirripedia</taxon>
        <taxon>Thoracica</taxon>
        <taxon>Thoracicalcarea</taxon>
        <taxon>Balanomorpha</taxon>
        <taxon>Balanoidea</taxon>
        <taxon>Balanidae</taxon>
        <taxon>Amphibalaninae</taxon>
        <taxon>Amphibalanus</taxon>
    </lineage>
</organism>
<name>A0A6A4X6U9_AMPAM</name>
<reference evidence="1 2" key="1">
    <citation type="submission" date="2019-07" db="EMBL/GenBank/DDBJ databases">
        <title>Draft genome assembly of a fouling barnacle, Amphibalanus amphitrite (Darwin, 1854): The first reference genome for Thecostraca.</title>
        <authorList>
            <person name="Kim W."/>
        </authorList>
    </citation>
    <scope>NUCLEOTIDE SEQUENCE [LARGE SCALE GENOMIC DNA]</scope>
    <source>
        <strain evidence="1">SNU_AA5</strain>
        <tissue evidence="1">Soma without cirri and trophi</tissue>
    </source>
</reference>
<accession>A0A6A4X6U9</accession>
<dbReference type="Proteomes" id="UP000440578">
    <property type="component" value="Unassembled WGS sequence"/>
</dbReference>